<organism evidence="2 3">
    <name type="scientific">Bdellovibrio bacteriovorus</name>
    <dbReference type="NCBI Taxonomy" id="959"/>
    <lineage>
        <taxon>Bacteria</taxon>
        <taxon>Pseudomonadati</taxon>
        <taxon>Bdellovibrionota</taxon>
        <taxon>Bdellovibrionia</taxon>
        <taxon>Bdellovibrionales</taxon>
        <taxon>Pseudobdellovibrionaceae</taxon>
        <taxon>Bdellovibrio</taxon>
    </lineage>
</organism>
<gene>
    <name evidence="2" type="ORF">AZI85_02960</name>
</gene>
<dbReference type="OrthoDB" id="5292931at2"/>
<proteinExistence type="predicted"/>
<accession>A0A150WKE9</accession>
<dbReference type="AlphaFoldDB" id="A0A150WKE9"/>
<evidence type="ECO:0000313" key="2">
    <source>
        <dbReference type="EMBL" id="KYG64398.1"/>
    </source>
</evidence>
<protein>
    <recommendedName>
        <fullName evidence="4">Lipoprotein</fullName>
    </recommendedName>
</protein>
<comment type="caution">
    <text evidence="2">The sequence shown here is derived from an EMBL/GenBank/DDBJ whole genome shotgun (WGS) entry which is preliminary data.</text>
</comment>
<keyword evidence="1" id="KW-0732">Signal</keyword>
<sequence length="246" mass="27098">MKKTILSVLVAVMSIQNIAFAAQESSCDTRRLSLQAKLYRQQALDLQALSEDYKDMHLSATRDNQRSTTILAMSAGLLFIAEFTLVSEGAAVVTSTRGVIGKIAYRRAVVSEAIAEKAGAMVTSEFLSAFPVMASAVVTSPHLASLGASMVISSQVPELSENQEIRKQQIREYTENLLLSSLNERRERQAQILSEAPNSMLDGLSLGALDRKWTYRMYENSVAMAELTEKLARLKTDELLQCSSLR</sequence>
<feature type="signal peptide" evidence="1">
    <location>
        <begin position="1"/>
        <end position="21"/>
    </location>
</feature>
<name>A0A150WKE9_BDEBC</name>
<dbReference type="Proteomes" id="UP000075391">
    <property type="component" value="Unassembled WGS sequence"/>
</dbReference>
<dbReference type="EMBL" id="LUKF01000012">
    <property type="protein sequence ID" value="KYG64398.1"/>
    <property type="molecule type" value="Genomic_DNA"/>
</dbReference>
<reference evidence="2 3" key="1">
    <citation type="submission" date="2016-03" db="EMBL/GenBank/DDBJ databases">
        <authorList>
            <person name="Ploux O."/>
        </authorList>
    </citation>
    <scope>NUCLEOTIDE SEQUENCE [LARGE SCALE GENOMIC DNA]</scope>
    <source>
        <strain evidence="2 3">BER2</strain>
    </source>
</reference>
<evidence type="ECO:0008006" key="4">
    <source>
        <dbReference type="Google" id="ProtNLM"/>
    </source>
</evidence>
<dbReference type="RefSeq" id="WP_063243391.1">
    <property type="nucleotide sequence ID" value="NZ_LUKF01000012.1"/>
</dbReference>
<feature type="chain" id="PRO_5007573075" description="Lipoprotein" evidence="1">
    <location>
        <begin position="22"/>
        <end position="246"/>
    </location>
</feature>
<evidence type="ECO:0000256" key="1">
    <source>
        <dbReference type="SAM" id="SignalP"/>
    </source>
</evidence>
<evidence type="ECO:0000313" key="3">
    <source>
        <dbReference type="Proteomes" id="UP000075391"/>
    </source>
</evidence>